<dbReference type="EMBL" id="UINC01008847">
    <property type="protein sequence ID" value="SVA39752.1"/>
    <property type="molecule type" value="Genomic_DNA"/>
</dbReference>
<protein>
    <submittedName>
        <fullName evidence="1">Uncharacterized protein</fullName>
    </submittedName>
</protein>
<feature type="non-terminal residue" evidence="1">
    <location>
        <position position="1"/>
    </location>
</feature>
<name>A0A381VHK2_9ZZZZ</name>
<dbReference type="AlphaFoldDB" id="A0A381VHK2"/>
<organism evidence="1">
    <name type="scientific">marine metagenome</name>
    <dbReference type="NCBI Taxonomy" id="408172"/>
    <lineage>
        <taxon>unclassified sequences</taxon>
        <taxon>metagenomes</taxon>
        <taxon>ecological metagenomes</taxon>
    </lineage>
</organism>
<accession>A0A381VHK2</accession>
<evidence type="ECO:0000313" key="1">
    <source>
        <dbReference type="EMBL" id="SVA39752.1"/>
    </source>
</evidence>
<proteinExistence type="predicted"/>
<gene>
    <name evidence="1" type="ORF">METZ01_LOCUS92606</name>
</gene>
<reference evidence="1" key="1">
    <citation type="submission" date="2018-05" db="EMBL/GenBank/DDBJ databases">
        <authorList>
            <person name="Lanie J.A."/>
            <person name="Ng W.-L."/>
            <person name="Kazmierczak K.M."/>
            <person name="Andrzejewski T.M."/>
            <person name="Davidsen T.M."/>
            <person name="Wayne K.J."/>
            <person name="Tettelin H."/>
            <person name="Glass J.I."/>
            <person name="Rusch D."/>
            <person name="Podicherti R."/>
            <person name="Tsui H.-C.T."/>
            <person name="Winkler M.E."/>
        </authorList>
    </citation>
    <scope>NUCLEOTIDE SEQUENCE</scope>
</reference>
<sequence>VIVLVAGSFLVFLEALSQAKIMQVKSEITTIQSVLLNSKINQLRASGFDDLPQSHDYVSFTDYPNYSFSLTVSYVDDQFQLSGGSTNYKMVELGIQHTDERYPIISDSFIITNAL</sequence>